<evidence type="ECO:0000313" key="5">
    <source>
        <dbReference type="EMBL" id="OBQ45781.1"/>
    </source>
</evidence>
<comment type="caution">
    <text evidence="5">The sequence shown here is derived from an EMBL/GenBank/DDBJ whole genome shotgun (WGS) entry which is preliminary data.</text>
</comment>
<dbReference type="InterPro" id="IPR002068">
    <property type="entry name" value="A-crystallin/Hsp20_dom"/>
</dbReference>
<evidence type="ECO:0000313" key="6">
    <source>
        <dbReference type="Proteomes" id="UP000091979"/>
    </source>
</evidence>
<feature type="compositionally biased region" description="Low complexity" evidence="3">
    <location>
        <begin position="1"/>
        <end position="11"/>
    </location>
</feature>
<dbReference type="PATRIC" id="fig|1560234.3.peg.2705"/>
<dbReference type="PROSITE" id="PS01031">
    <property type="entry name" value="SHSP"/>
    <property type="match status" value="1"/>
</dbReference>
<organism evidence="5 6">
    <name type="scientific">Halodesulfovibrio spirochaetisodalis</name>
    <dbReference type="NCBI Taxonomy" id="1560234"/>
    <lineage>
        <taxon>Bacteria</taxon>
        <taxon>Pseudomonadati</taxon>
        <taxon>Thermodesulfobacteriota</taxon>
        <taxon>Desulfovibrionia</taxon>
        <taxon>Desulfovibrionales</taxon>
        <taxon>Desulfovibrionaceae</taxon>
        <taxon>Halodesulfovibrio</taxon>
    </lineage>
</organism>
<comment type="similarity">
    <text evidence="1 2">Belongs to the small heat shock protein (HSP20) family.</text>
</comment>
<dbReference type="CDD" id="cd06464">
    <property type="entry name" value="ACD_sHsps-like"/>
    <property type="match status" value="1"/>
</dbReference>
<dbReference type="Gene3D" id="2.60.40.790">
    <property type="match status" value="1"/>
</dbReference>
<evidence type="ECO:0000256" key="3">
    <source>
        <dbReference type="SAM" id="MobiDB-lite"/>
    </source>
</evidence>
<sequence length="176" mass="20349">MDNNKLNPWNWLKKEDEQEKELPVKHREMKRRHRGGNPLLNLHDEIDRLFDKAFTFDREAFPMVKEGVLKPEVDISGTDTEYTVTAELPGMTEEDISIEMKGDALVLKGEKRQEKKSEGEGYYRVERTYGSFQRVLTVPKDADVDNIKAKYKNGVITITLPRKAEAIQEAKKIEIA</sequence>
<gene>
    <name evidence="5" type="ORF">SP90_16150</name>
</gene>
<dbReference type="Proteomes" id="UP000091979">
    <property type="component" value="Unassembled WGS sequence"/>
</dbReference>
<feature type="region of interest" description="Disordered" evidence="3">
    <location>
        <begin position="1"/>
        <end position="23"/>
    </location>
</feature>
<reference evidence="5 6" key="1">
    <citation type="submission" date="2015-01" db="EMBL/GenBank/DDBJ databases">
        <title>Desulfovibrio sp. JC271 draft genome sequence.</title>
        <authorList>
            <person name="Shivani Y."/>
            <person name="Subhash Y."/>
            <person name="Sasikala C."/>
            <person name="Ramana C.V."/>
        </authorList>
    </citation>
    <scope>NUCLEOTIDE SEQUENCE [LARGE SCALE GENOMIC DNA]</scope>
    <source>
        <strain evidence="5 6">JC271</strain>
    </source>
</reference>
<feature type="domain" description="SHSP" evidence="4">
    <location>
        <begin position="64"/>
        <end position="176"/>
    </location>
</feature>
<dbReference type="EMBL" id="JXMS01000041">
    <property type="protein sequence ID" value="OBQ45781.1"/>
    <property type="molecule type" value="Genomic_DNA"/>
</dbReference>
<dbReference type="PANTHER" id="PTHR11527">
    <property type="entry name" value="HEAT-SHOCK PROTEIN 20 FAMILY MEMBER"/>
    <property type="match status" value="1"/>
</dbReference>
<dbReference type="RefSeq" id="WP_066858749.1">
    <property type="nucleotide sequence ID" value="NZ_JXMS01000041.1"/>
</dbReference>
<dbReference type="Pfam" id="PF00011">
    <property type="entry name" value="HSP20"/>
    <property type="match status" value="1"/>
</dbReference>
<evidence type="ECO:0000259" key="4">
    <source>
        <dbReference type="PROSITE" id="PS01031"/>
    </source>
</evidence>
<accession>A0A1B7X8S2</accession>
<proteinExistence type="inferred from homology"/>
<protein>
    <submittedName>
        <fullName evidence="5">Heat-shock protein Hsp20</fullName>
    </submittedName>
</protein>
<evidence type="ECO:0000256" key="2">
    <source>
        <dbReference type="RuleBase" id="RU003616"/>
    </source>
</evidence>
<keyword evidence="6" id="KW-1185">Reference proteome</keyword>
<dbReference type="AlphaFoldDB" id="A0A1B7X8S2"/>
<feature type="compositionally biased region" description="Basic and acidic residues" evidence="3">
    <location>
        <begin position="12"/>
        <end position="23"/>
    </location>
</feature>
<dbReference type="InterPro" id="IPR031107">
    <property type="entry name" value="Small_HSP"/>
</dbReference>
<dbReference type="OrthoDB" id="9811615at2"/>
<name>A0A1B7X8S2_9BACT</name>
<dbReference type="SUPFAM" id="SSF49764">
    <property type="entry name" value="HSP20-like chaperones"/>
    <property type="match status" value="1"/>
</dbReference>
<dbReference type="STRING" id="1560234.SP90_16150"/>
<evidence type="ECO:0000256" key="1">
    <source>
        <dbReference type="PROSITE-ProRule" id="PRU00285"/>
    </source>
</evidence>
<dbReference type="InterPro" id="IPR008978">
    <property type="entry name" value="HSP20-like_chaperone"/>
</dbReference>